<protein>
    <submittedName>
        <fullName evidence="1">Lambda family phage tail tape measure protein</fullName>
    </submittedName>
</protein>
<keyword evidence="2" id="KW-1185">Reference proteome</keyword>
<dbReference type="OrthoDB" id="8448547at2"/>
<dbReference type="EMBL" id="QLMG01000002">
    <property type="protein sequence ID" value="RAK22919.1"/>
    <property type="molecule type" value="Genomic_DNA"/>
</dbReference>
<evidence type="ECO:0000313" key="2">
    <source>
        <dbReference type="Proteomes" id="UP000249165"/>
    </source>
</evidence>
<reference evidence="1 2" key="1">
    <citation type="submission" date="2018-06" db="EMBL/GenBank/DDBJ databases">
        <title>Genomic Encyclopedia of Archaeal and Bacterial Type Strains, Phase II (KMG-II): from individual species to whole genera.</title>
        <authorList>
            <person name="Goeker M."/>
        </authorList>
    </citation>
    <scope>NUCLEOTIDE SEQUENCE [LARGE SCALE GENOMIC DNA]</scope>
    <source>
        <strain evidence="1 2">DSM 22011</strain>
    </source>
</reference>
<dbReference type="RefSeq" id="WP_111549600.1">
    <property type="nucleotide sequence ID" value="NZ_LIQE01000001.1"/>
</dbReference>
<comment type="caution">
    <text evidence="1">The sequence shown here is derived from an EMBL/GenBank/DDBJ whole genome shotgun (WGS) entry which is preliminary data.</text>
</comment>
<accession>A0A327YYD7</accession>
<dbReference type="Proteomes" id="UP000249165">
    <property type="component" value="Unassembled WGS sequence"/>
</dbReference>
<evidence type="ECO:0000313" key="1">
    <source>
        <dbReference type="EMBL" id="RAK22919.1"/>
    </source>
</evidence>
<proteinExistence type="predicted"/>
<name>A0A327YYD7_9RHOB</name>
<sequence length="220" mass="22365">MTDFDTADDLDTQLAELETSLGSATAMAAGFDAEMKRIHGTFSETGRNVASLERSLSKGLSRAFDGVILDGMKLTDALQTVATSMIDAAYKAAVTPVTNQLGGIVAGGLGSLFGGMSLFADGAALTQGRVTPFATGGVVNGPVSFAMRGGTGLLGEAGPEAIMPLSRGADGKLGVRTQGSSQPVSVVMNISTPDAASFQRSQSQIAARMSRALGSGARNR</sequence>
<gene>
    <name evidence="1" type="ORF">ATI53_100298</name>
</gene>
<organism evidence="1 2">
    <name type="scientific">Salipiger aestuarii</name>
    <dbReference type="NCBI Taxonomy" id="568098"/>
    <lineage>
        <taxon>Bacteria</taxon>
        <taxon>Pseudomonadati</taxon>
        <taxon>Pseudomonadota</taxon>
        <taxon>Alphaproteobacteria</taxon>
        <taxon>Rhodobacterales</taxon>
        <taxon>Roseobacteraceae</taxon>
        <taxon>Salipiger</taxon>
    </lineage>
</organism>
<dbReference type="AlphaFoldDB" id="A0A327YYD7"/>